<accession>X1IQU9</accession>
<gene>
    <name evidence="2" type="ORF">S03H2_65197</name>
</gene>
<evidence type="ECO:0000259" key="1">
    <source>
        <dbReference type="Pfam" id="PF02538"/>
    </source>
</evidence>
<dbReference type="Pfam" id="PF02538">
    <property type="entry name" value="Hydantoinase_B"/>
    <property type="match status" value="1"/>
</dbReference>
<protein>
    <recommendedName>
        <fullName evidence="1">Hydantoinase B/oxoprolinase domain-containing protein</fullName>
    </recommendedName>
</protein>
<reference evidence="2" key="1">
    <citation type="journal article" date="2014" name="Front. Microbiol.">
        <title>High frequency of phylogenetically diverse reductive dehalogenase-homologous genes in deep subseafloor sedimentary metagenomes.</title>
        <authorList>
            <person name="Kawai M."/>
            <person name="Futagami T."/>
            <person name="Toyoda A."/>
            <person name="Takaki Y."/>
            <person name="Nishi S."/>
            <person name="Hori S."/>
            <person name="Arai W."/>
            <person name="Tsubouchi T."/>
            <person name="Morono Y."/>
            <person name="Uchiyama I."/>
            <person name="Ito T."/>
            <person name="Fujiyama A."/>
            <person name="Inagaki F."/>
            <person name="Takami H."/>
        </authorList>
    </citation>
    <scope>NUCLEOTIDE SEQUENCE</scope>
    <source>
        <strain evidence="2">Expedition CK06-06</strain>
    </source>
</reference>
<name>X1IQU9_9ZZZZ</name>
<sequence length="146" mass="16823">MSERKEIDPLTLSLIEGRLSSQNQELGYRLFRQCFSFPTAHIRDIGTALFDKQERTVTIGNWMPVHTAGSDVCLKGMLDWIGRDNIHPDDFIVANDPFIVRFGHAPDWSFVRPIFYEGELVFYHFMRTHQYDSGGAYQGCLLSPHL</sequence>
<comment type="caution">
    <text evidence="2">The sequence shown here is derived from an EMBL/GenBank/DDBJ whole genome shotgun (WGS) entry which is preliminary data.</text>
</comment>
<evidence type="ECO:0000313" key="2">
    <source>
        <dbReference type="EMBL" id="GAH84836.1"/>
    </source>
</evidence>
<proteinExistence type="predicted"/>
<dbReference type="GO" id="GO:0003824">
    <property type="term" value="F:catalytic activity"/>
    <property type="evidence" value="ECO:0007669"/>
    <property type="project" value="InterPro"/>
</dbReference>
<dbReference type="InterPro" id="IPR003692">
    <property type="entry name" value="Hydantoinase_B"/>
</dbReference>
<feature type="domain" description="Hydantoinase B/oxoprolinase" evidence="1">
    <location>
        <begin position="8"/>
        <end position="139"/>
    </location>
</feature>
<organism evidence="2">
    <name type="scientific">marine sediment metagenome</name>
    <dbReference type="NCBI Taxonomy" id="412755"/>
    <lineage>
        <taxon>unclassified sequences</taxon>
        <taxon>metagenomes</taxon>
        <taxon>ecological metagenomes</taxon>
    </lineage>
</organism>
<dbReference type="EMBL" id="BARU01042430">
    <property type="protein sequence ID" value="GAH84836.1"/>
    <property type="molecule type" value="Genomic_DNA"/>
</dbReference>
<dbReference type="AlphaFoldDB" id="X1IQU9"/>